<protein>
    <recommendedName>
        <fullName evidence="1">F-box domain-containing protein</fullName>
    </recommendedName>
</protein>
<feature type="domain" description="F-box" evidence="1">
    <location>
        <begin position="22"/>
        <end position="59"/>
    </location>
</feature>
<proteinExistence type="predicted"/>
<evidence type="ECO:0000313" key="2">
    <source>
        <dbReference type="EMBL" id="RXK37514.1"/>
    </source>
</evidence>
<dbReference type="InParanoid" id="A0A4Q1BIN5"/>
<dbReference type="Proteomes" id="UP000289152">
    <property type="component" value="Unassembled WGS sequence"/>
</dbReference>
<sequence>MSTPTSESRSTLGPQSRLFAPDLLRRILSFLPRHSLTTCLLVSRGFFAVASDVLYHTIDVDIDYPPHALTDLISPQVDDPLNPLLSTAQETPPISEAENLEFKRLTLVQKSQAVILRYHTSLCSHIPIHLILSPQRPLHLLRVHSSWAPGRIFHHCFSSLSDHISTPQQCHLLSNLPSLNIHTLVLRGLENPSVPPTGIDYSRLPPSLRRLILVLETGSVVDIPKDPILTMRHLRPTIREIVIVFHSSPRHPWRPARVDRSILPCLSFGRYLGYLASLVSVPMRTVTFVGMGRIHNSWTGMDGGEEEKQEMVKERMEGMMGTVGRKGGRWVGDAKFKRLGEWVREEGEGVFDDDERKVWEGCVE</sequence>
<gene>
    <name evidence="2" type="ORF">M231_05235</name>
</gene>
<evidence type="ECO:0000313" key="3">
    <source>
        <dbReference type="Proteomes" id="UP000289152"/>
    </source>
</evidence>
<organism evidence="2 3">
    <name type="scientific">Tremella mesenterica</name>
    <name type="common">Jelly fungus</name>
    <dbReference type="NCBI Taxonomy" id="5217"/>
    <lineage>
        <taxon>Eukaryota</taxon>
        <taxon>Fungi</taxon>
        <taxon>Dikarya</taxon>
        <taxon>Basidiomycota</taxon>
        <taxon>Agaricomycotina</taxon>
        <taxon>Tremellomycetes</taxon>
        <taxon>Tremellales</taxon>
        <taxon>Tremellaceae</taxon>
        <taxon>Tremella</taxon>
    </lineage>
</organism>
<dbReference type="Pfam" id="PF12937">
    <property type="entry name" value="F-box-like"/>
    <property type="match status" value="1"/>
</dbReference>
<keyword evidence="3" id="KW-1185">Reference proteome</keyword>
<dbReference type="InterPro" id="IPR036047">
    <property type="entry name" value="F-box-like_dom_sf"/>
</dbReference>
<dbReference type="AlphaFoldDB" id="A0A4Q1BIN5"/>
<dbReference type="InterPro" id="IPR001810">
    <property type="entry name" value="F-box_dom"/>
</dbReference>
<reference evidence="2 3" key="1">
    <citation type="submission" date="2016-06" db="EMBL/GenBank/DDBJ databases">
        <title>Evolution of pathogenesis and genome organization in the Tremellales.</title>
        <authorList>
            <person name="Cuomo C."/>
            <person name="Litvintseva A."/>
            <person name="Heitman J."/>
            <person name="Chen Y."/>
            <person name="Sun S."/>
            <person name="Springer D."/>
            <person name="Dromer F."/>
            <person name="Young S."/>
            <person name="Zeng Q."/>
            <person name="Chapman S."/>
            <person name="Gujja S."/>
            <person name="Saif S."/>
            <person name="Birren B."/>
        </authorList>
    </citation>
    <scope>NUCLEOTIDE SEQUENCE [LARGE SCALE GENOMIC DNA]</scope>
    <source>
        <strain evidence="2 3">ATCC 28783</strain>
    </source>
</reference>
<dbReference type="CDD" id="cd09917">
    <property type="entry name" value="F-box_SF"/>
    <property type="match status" value="1"/>
</dbReference>
<accession>A0A4Q1BIN5</accession>
<name>A0A4Q1BIN5_TREME</name>
<dbReference type="EMBL" id="SDIL01000067">
    <property type="protein sequence ID" value="RXK37514.1"/>
    <property type="molecule type" value="Genomic_DNA"/>
</dbReference>
<comment type="caution">
    <text evidence="2">The sequence shown here is derived from an EMBL/GenBank/DDBJ whole genome shotgun (WGS) entry which is preliminary data.</text>
</comment>
<evidence type="ECO:0000259" key="1">
    <source>
        <dbReference type="Pfam" id="PF12937"/>
    </source>
</evidence>
<dbReference type="SUPFAM" id="SSF81383">
    <property type="entry name" value="F-box domain"/>
    <property type="match status" value="1"/>
</dbReference>